<evidence type="ECO:0000259" key="4">
    <source>
        <dbReference type="PROSITE" id="PS50112"/>
    </source>
</evidence>
<reference evidence="6 7" key="1">
    <citation type="submission" date="2023-03" db="EMBL/GenBank/DDBJ databases">
        <title>Bacillus Genome Sequencing.</title>
        <authorList>
            <person name="Dunlap C."/>
        </authorList>
    </citation>
    <scope>NUCLEOTIDE SEQUENCE [LARGE SCALE GENOMIC DNA]</scope>
    <source>
        <strain evidence="6 7">B-23453</strain>
    </source>
</reference>
<proteinExistence type="predicted"/>
<dbReference type="SMART" id="SM00091">
    <property type="entry name" value="PAS"/>
    <property type="match status" value="1"/>
</dbReference>
<feature type="domain" description="PAS" evidence="4">
    <location>
        <begin position="11"/>
        <end position="88"/>
    </location>
</feature>
<dbReference type="SUPFAM" id="SSF55785">
    <property type="entry name" value="PYP-like sensor domain (PAS domain)"/>
    <property type="match status" value="1"/>
</dbReference>
<dbReference type="EMBL" id="JARMAB010000022">
    <property type="protein sequence ID" value="MED1204430.1"/>
    <property type="molecule type" value="Genomic_DNA"/>
</dbReference>
<evidence type="ECO:0000256" key="3">
    <source>
        <dbReference type="ARBA" id="ARBA00022991"/>
    </source>
</evidence>
<evidence type="ECO:0000313" key="7">
    <source>
        <dbReference type="Proteomes" id="UP001341444"/>
    </source>
</evidence>
<protein>
    <submittedName>
        <fullName evidence="6">PAS domain-containing protein</fullName>
    </submittedName>
</protein>
<organism evidence="6 7">
    <name type="scientific">Heyndrickxia acidicola</name>
    <dbReference type="NCBI Taxonomy" id="209389"/>
    <lineage>
        <taxon>Bacteria</taxon>
        <taxon>Bacillati</taxon>
        <taxon>Bacillota</taxon>
        <taxon>Bacilli</taxon>
        <taxon>Bacillales</taxon>
        <taxon>Bacillaceae</taxon>
        <taxon>Heyndrickxia</taxon>
    </lineage>
</organism>
<dbReference type="PANTHER" id="PTHR47429">
    <property type="entry name" value="PROTEIN TWIN LOV 1"/>
    <property type="match status" value="1"/>
</dbReference>
<evidence type="ECO:0000256" key="2">
    <source>
        <dbReference type="ARBA" id="ARBA00022643"/>
    </source>
</evidence>
<accession>A0ABU6MID1</accession>
<dbReference type="CDD" id="cd00130">
    <property type="entry name" value="PAS"/>
    <property type="match status" value="1"/>
</dbReference>
<name>A0ABU6MID1_9BACI</name>
<dbReference type="SMART" id="SM00086">
    <property type="entry name" value="PAC"/>
    <property type="match status" value="1"/>
</dbReference>
<dbReference type="Gene3D" id="3.30.450.20">
    <property type="entry name" value="PAS domain"/>
    <property type="match status" value="1"/>
</dbReference>
<evidence type="ECO:0000256" key="1">
    <source>
        <dbReference type="ARBA" id="ARBA00022630"/>
    </source>
</evidence>
<dbReference type="InterPro" id="IPR000014">
    <property type="entry name" value="PAS"/>
</dbReference>
<sequence length="203" mass="22985">MAEQHSILNHDWELLVQALNASQSGIVITDPDLDDNPIIYVNEGFTRITGYEAEDILGKNCRFLQGQLTKNDDVKKIKQTLENFTSVSLTLLNYRKDGEIFYNQLTIDPVYNDKEQKYYFFGVQKDITNEVLYQQRLGDALAEIEQLSTPIVPLEEGISIVPLIGILSDKLVDILFSTLASYKALSSHHTLLIDLSGLVSYLR</sequence>
<dbReference type="PROSITE" id="PS50113">
    <property type="entry name" value="PAC"/>
    <property type="match status" value="1"/>
</dbReference>
<dbReference type="InterPro" id="IPR036513">
    <property type="entry name" value="STAS_dom_sf"/>
</dbReference>
<dbReference type="RefSeq" id="WP_083953241.1">
    <property type="nucleotide sequence ID" value="NZ_JARMAB010000022.1"/>
</dbReference>
<dbReference type="InterPro" id="IPR001610">
    <property type="entry name" value="PAC"/>
</dbReference>
<keyword evidence="7" id="KW-1185">Reference proteome</keyword>
<feature type="domain" description="PAC" evidence="5">
    <location>
        <begin position="85"/>
        <end position="139"/>
    </location>
</feature>
<comment type="caution">
    <text evidence="6">The sequence shown here is derived from an EMBL/GenBank/DDBJ whole genome shotgun (WGS) entry which is preliminary data.</text>
</comment>
<keyword evidence="2" id="KW-0288">FMN</keyword>
<keyword evidence="3" id="KW-0157">Chromophore</keyword>
<dbReference type="Gene3D" id="3.30.750.24">
    <property type="entry name" value="STAS domain"/>
    <property type="match status" value="1"/>
</dbReference>
<dbReference type="InterPro" id="IPR000700">
    <property type="entry name" value="PAS-assoc_C"/>
</dbReference>
<dbReference type="Proteomes" id="UP001341444">
    <property type="component" value="Unassembled WGS sequence"/>
</dbReference>
<dbReference type="InterPro" id="IPR035965">
    <property type="entry name" value="PAS-like_dom_sf"/>
</dbReference>
<evidence type="ECO:0000313" key="6">
    <source>
        <dbReference type="EMBL" id="MED1204430.1"/>
    </source>
</evidence>
<dbReference type="Pfam" id="PF13426">
    <property type="entry name" value="PAS_9"/>
    <property type="match status" value="1"/>
</dbReference>
<dbReference type="PANTHER" id="PTHR47429:SF2">
    <property type="entry name" value="PROTEIN TWIN LOV 1"/>
    <property type="match status" value="1"/>
</dbReference>
<dbReference type="NCBIfam" id="TIGR00229">
    <property type="entry name" value="sensory_box"/>
    <property type="match status" value="1"/>
</dbReference>
<evidence type="ECO:0000259" key="5">
    <source>
        <dbReference type="PROSITE" id="PS50113"/>
    </source>
</evidence>
<gene>
    <name evidence="6" type="ORF">P4T90_15380</name>
</gene>
<dbReference type="PROSITE" id="PS50112">
    <property type="entry name" value="PAS"/>
    <property type="match status" value="1"/>
</dbReference>
<keyword evidence="1" id="KW-0285">Flavoprotein</keyword>